<dbReference type="GO" id="GO:0031934">
    <property type="term" value="C:mating-type region heterochromatin"/>
    <property type="evidence" value="ECO:0007669"/>
    <property type="project" value="TreeGrafter"/>
</dbReference>
<dbReference type="InterPro" id="IPR031915">
    <property type="entry name" value="Clr2_N"/>
</dbReference>
<evidence type="ECO:0000256" key="1">
    <source>
        <dbReference type="SAM" id="MobiDB-lite"/>
    </source>
</evidence>
<dbReference type="GO" id="GO:0030466">
    <property type="term" value="P:silent mating-type cassette heterochromatin formation"/>
    <property type="evidence" value="ECO:0007669"/>
    <property type="project" value="TreeGrafter"/>
</dbReference>
<dbReference type="GO" id="GO:0070824">
    <property type="term" value="C:SHREC complex"/>
    <property type="evidence" value="ECO:0007669"/>
    <property type="project" value="InterPro"/>
</dbReference>
<feature type="compositionally biased region" description="Pro residues" evidence="1">
    <location>
        <begin position="204"/>
        <end position="217"/>
    </location>
</feature>
<evidence type="ECO:0000259" key="3">
    <source>
        <dbReference type="Pfam" id="PF16761"/>
    </source>
</evidence>
<evidence type="ECO:0000259" key="2">
    <source>
        <dbReference type="Pfam" id="PF10383"/>
    </source>
</evidence>
<feature type="region of interest" description="Disordered" evidence="1">
    <location>
        <begin position="164"/>
        <end position="217"/>
    </location>
</feature>
<feature type="domain" description="Cryptic loci regulator 2 N-terminal" evidence="3">
    <location>
        <begin position="84"/>
        <end position="153"/>
    </location>
</feature>
<dbReference type="InterPro" id="IPR038986">
    <property type="entry name" value="Clr2"/>
</dbReference>
<proteinExistence type="predicted"/>
<feature type="compositionally biased region" description="Low complexity" evidence="1">
    <location>
        <begin position="1"/>
        <end position="15"/>
    </location>
</feature>
<dbReference type="Proteomes" id="UP001174694">
    <property type="component" value="Unassembled WGS sequence"/>
</dbReference>
<evidence type="ECO:0000313" key="5">
    <source>
        <dbReference type="Proteomes" id="UP001174694"/>
    </source>
</evidence>
<dbReference type="Pfam" id="PF10383">
    <property type="entry name" value="Clr2"/>
    <property type="match status" value="1"/>
</dbReference>
<dbReference type="PANTHER" id="PTHR38046">
    <property type="entry name" value="CRYPTIC LOCI REGULATOR 2"/>
    <property type="match status" value="1"/>
</dbReference>
<dbReference type="GO" id="GO:0033553">
    <property type="term" value="C:rDNA heterochromatin"/>
    <property type="evidence" value="ECO:0007669"/>
    <property type="project" value="TreeGrafter"/>
</dbReference>
<dbReference type="Pfam" id="PF16761">
    <property type="entry name" value="Clr2_transil"/>
    <property type="match status" value="1"/>
</dbReference>
<protein>
    <recommendedName>
        <fullName evidence="6">Cryptic loci regulator 2 N-terminal domain-containing protein</fullName>
    </recommendedName>
</protein>
<feature type="compositionally biased region" description="Low complexity" evidence="1">
    <location>
        <begin position="193"/>
        <end position="203"/>
    </location>
</feature>
<name>A0AA38RMJ0_9PEZI</name>
<dbReference type="InterPro" id="IPR018839">
    <property type="entry name" value="Tscrpt-silencing_Clr2_C"/>
</dbReference>
<comment type="caution">
    <text evidence="4">The sequence shown here is derived from an EMBL/GenBank/DDBJ whole genome shotgun (WGS) entry which is preliminary data.</text>
</comment>
<organism evidence="4 5">
    <name type="scientific">Pleurostoma richardsiae</name>
    <dbReference type="NCBI Taxonomy" id="41990"/>
    <lineage>
        <taxon>Eukaryota</taxon>
        <taxon>Fungi</taxon>
        <taxon>Dikarya</taxon>
        <taxon>Ascomycota</taxon>
        <taxon>Pezizomycotina</taxon>
        <taxon>Sordariomycetes</taxon>
        <taxon>Sordariomycetidae</taxon>
        <taxon>Calosphaeriales</taxon>
        <taxon>Pleurostomataceae</taxon>
        <taxon>Pleurostoma</taxon>
    </lineage>
</organism>
<reference evidence="4" key="1">
    <citation type="submission" date="2022-07" db="EMBL/GenBank/DDBJ databases">
        <title>Fungi with potential for degradation of polypropylene.</title>
        <authorList>
            <person name="Gostincar C."/>
        </authorList>
    </citation>
    <scope>NUCLEOTIDE SEQUENCE</scope>
    <source>
        <strain evidence="4">EXF-13308</strain>
    </source>
</reference>
<dbReference type="EMBL" id="JANBVO010000004">
    <property type="protein sequence ID" value="KAJ9154803.1"/>
    <property type="molecule type" value="Genomic_DNA"/>
</dbReference>
<dbReference type="AlphaFoldDB" id="A0AA38RMJ0"/>
<evidence type="ECO:0000313" key="4">
    <source>
        <dbReference type="EMBL" id="KAJ9154803.1"/>
    </source>
</evidence>
<dbReference type="PANTHER" id="PTHR38046:SF1">
    <property type="entry name" value="CRYPTIC LOCI REGULATOR 2"/>
    <property type="match status" value="1"/>
</dbReference>
<sequence>MATATAKKAAPAATSKTKKGTEAKETFTPVFVHRSDGKEWILQSSHSYSAPATEQDPELVRYMASLGRSIKTALFWPQEQEYMVHLPEGYQLRLKTSKSKEGKSSSRTDQFLFGYPISSNESYLYRSPNEFLPHLLWLMSDSVDPTDCICKNCTRAFGASKKASKAMDAGPAATSPNITTEALGKAAPPPAGQVPVQPSAAAPNAPPARPVAASPPTPRLPDSALMFRIGEMVWFRETAWRIGIITAIEADPGAEPGASGDAALRFTLAPLGHAALHQLLHQKNTVKKAADMRPFLTYSVPQTTGVLAGKTFGEVDWPAFAQEHASNNAHSLAGLVLEASKMAAKAIDRSYSPFNRMAPASPTRLAYGGVFLGAEQVRVGDPIRLKAQPGLVMEVREVYEETTTGSLVLNFSGNIYRLKSFGGGGSGAPDAQQQPQGAAFQQEVQFRNQVQQAAGVRWAWELVEQGVVRAEADMGGRFYLTAVLMPLVEPALFRAALEKGAVEDASAYLNNRMHGGGGYIGRMPNRRAAIGAGISAEASAQLVMGEGIIEEN</sequence>
<gene>
    <name evidence="4" type="ORF">NKR23_g2533</name>
</gene>
<evidence type="ECO:0008006" key="6">
    <source>
        <dbReference type="Google" id="ProtNLM"/>
    </source>
</evidence>
<accession>A0AA38RMJ0</accession>
<keyword evidence="5" id="KW-1185">Reference proteome</keyword>
<feature type="domain" description="Cryptic loci regulator 2 C-terminal" evidence="2">
    <location>
        <begin position="367"/>
        <end position="479"/>
    </location>
</feature>
<feature type="region of interest" description="Disordered" evidence="1">
    <location>
        <begin position="1"/>
        <end position="28"/>
    </location>
</feature>